<keyword evidence="3" id="KW-0418">Kinase</keyword>
<dbReference type="SUPFAM" id="SSF55874">
    <property type="entry name" value="ATPase domain of HSP90 chaperone/DNA topoisomerase II/histidine kinase"/>
    <property type="match status" value="1"/>
</dbReference>
<feature type="domain" description="Histidine kinase/HSP90-like ATPase" evidence="1">
    <location>
        <begin position="267"/>
        <end position="366"/>
    </location>
</feature>
<dbReference type="InterPro" id="IPR036890">
    <property type="entry name" value="HATPase_C_sf"/>
</dbReference>
<organism evidence="3 4">
    <name type="scientific">Nocardioides psychrotolerans</name>
    <dbReference type="NCBI Taxonomy" id="1005945"/>
    <lineage>
        <taxon>Bacteria</taxon>
        <taxon>Bacillati</taxon>
        <taxon>Actinomycetota</taxon>
        <taxon>Actinomycetes</taxon>
        <taxon>Propionibacteriales</taxon>
        <taxon>Nocardioidaceae</taxon>
        <taxon>Nocardioides</taxon>
    </lineage>
</organism>
<dbReference type="InterPro" id="IPR010559">
    <property type="entry name" value="Sig_transdc_His_kin_internal"/>
</dbReference>
<dbReference type="PANTHER" id="PTHR34220">
    <property type="entry name" value="SENSOR HISTIDINE KINASE YPDA"/>
    <property type="match status" value="1"/>
</dbReference>
<keyword evidence="4" id="KW-1185">Reference proteome</keyword>
<evidence type="ECO:0000259" key="2">
    <source>
        <dbReference type="Pfam" id="PF06580"/>
    </source>
</evidence>
<sequence>MTPMRAWRRTNLGTEADRATFRTLHSASLASPALRRGLTAESAERSIRHLRSLLGTPAMALTDTATALAWDGTGAHHREQTDALVTATLERGTTRVFDRPDLTCADSGCPVRTAVVSPLVVEERIVGTLQAFAPYSTAGLARAADEVATWVSGQLELAELDASRTRAIEAEVRALRAQISPHFIYNSLGAIASFVRTDPDRARELLLEFADFTRYSFRSHGDFTTLAEELRSVERYLLLEQARFGDRLTVTLSIAPEVLPVAVPFLCIQPLVENAVRHGLANVEGAGHVRIVALDRGQECVIEVEDDGVGEDPERVRRALAGDASLDSVGLGNVDSRLRNTFGDDFGLVVETAPGAGTKVIVRVPKFAPGVQP</sequence>
<dbReference type="InterPro" id="IPR050640">
    <property type="entry name" value="Bact_2-comp_sensor_kinase"/>
</dbReference>
<dbReference type="AlphaFoldDB" id="A0A1I3DTY5"/>
<accession>A0A1I3DTY5</accession>
<reference evidence="3 4" key="1">
    <citation type="submission" date="2016-10" db="EMBL/GenBank/DDBJ databases">
        <authorList>
            <person name="de Groot N.N."/>
        </authorList>
    </citation>
    <scope>NUCLEOTIDE SEQUENCE [LARGE SCALE GENOMIC DNA]</scope>
    <source>
        <strain evidence="3 4">CGMCC 1.11156</strain>
    </source>
</reference>
<dbReference type="PANTHER" id="PTHR34220:SF7">
    <property type="entry name" value="SENSOR HISTIDINE KINASE YPDA"/>
    <property type="match status" value="1"/>
</dbReference>
<dbReference type="EMBL" id="FOQG01000003">
    <property type="protein sequence ID" value="SFH90194.1"/>
    <property type="molecule type" value="Genomic_DNA"/>
</dbReference>
<keyword evidence="3" id="KW-0808">Transferase</keyword>
<dbReference type="Pfam" id="PF02518">
    <property type="entry name" value="HATPase_c"/>
    <property type="match status" value="1"/>
</dbReference>
<evidence type="ECO:0000259" key="1">
    <source>
        <dbReference type="Pfam" id="PF02518"/>
    </source>
</evidence>
<proteinExistence type="predicted"/>
<dbReference type="InterPro" id="IPR003594">
    <property type="entry name" value="HATPase_dom"/>
</dbReference>
<feature type="domain" description="Signal transduction histidine kinase internal region" evidence="2">
    <location>
        <begin position="170"/>
        <end position="248"/>
    </location>
</feature>
<dbReference type="Pfam" id="PF06580">
    <property type="entry name" value="His_kinase"/>
    <property type="match status" value="1"/>
</dbReference>
<dbReference type="Gene3D" id="3.30.565.10">
    <property type="entry name" value="Histidine kinase-like ATPase, C-terminal domain"/>
    <property type="match status" value="1"/>
</dbReference>
<dbReference type="STRING" id="1005945.SAMN05216561_10385"/>
<name>A0A1I3DTY5_9ACTN</name>
<dbReference type="GO" id="GO:0000155">
    <property type="term" value="F:phosphorelay sensor kinase activity"/>
    <property type="evidence" value="ECO:0007669"/>
    <property type="project" value="InterPro"/>
</dbReference>
<protein>
    <submittedName>
        <fullName evidence="3">Two-component system, LytT family, sensor kinase</fullName>
    </submittedName>
</protein>
<gene>
    <name evidence="3" type="ORF">SAMN05216561_10385</name>
</gene>
<evidence type="ECO:0000313" key="4">
    <source>
        <dbReference type="Proteomes" id="UP000198649"/>
    </source>
</evidence>
<dbReference type="Proteomes" id="UP000198649">
    <property type="component" value="Unassembled WGS sequence"/>
</dbReference>
<dbReference type="GO" id="GO:0016020">
    <property type="term" value="C:membrane"/>
    <property type="evidence" value="ECO:0007669"/>
    <property type="project" value="InterPro"/>
</dbReference>
<evidence type="ECO:0000313" key="3">
    <source>
        <dbReference type="EMBL" id="SFH90194.1"/>
    </source>
</evidence>